<evidence type="ECO:0000256" key="1">
    <source>
        <dbReference type="SAM" id="MobiDB-lite"/>
    </source>
</evidence>
<dbReference type="AlphaFoldDB" id="K7RYI4"/>
<evidence type="ECO:0000313" key="3">
    <source>
        <dbReference type="Proteomes" id="UP000000214"/>
    </source>
</evidence>
<dbReference type="STRING" id="1171373.PACID_22850"/>
<dbReference type="HOGENOM" id="CLU_1174578_0_0_11"/>
<organism evidence="2 3">
    <name type="scientific">Acidipropionibacterium acidipropionici (strain ATCC 4875 / DSM 20272 / JCM 6432 / NBRC 12425 / NCIMB 8070 / 4)</name>
    <name type="common">Propionibacterium acidipropionici</name>
    <dbReference type="NCBI Taxonomy" id="1171373"/>
    <lineage>
        <taxon>Bacteria</taxon>
        <taxon>Bacillati</taxon>
        <taxon>Actinomycetota</taxon>
        <taxon>Actinomycetes</taxon>
        <taxon>Propionibacteriales</taxon>
        <taxon>Propionibacteriaceae</taxon>
        <taxon>Acidipropionibacterium</taxon>
    </lineage>
</organism>
<reference evidence="2 3" key="1">
    <citation type="journal article" date="2012" name="BMC Genomics">
        <title>The genome sequence of Propionibacterium acidipropionici provides insights into its biotechnological and industrial potential.</title>
        <authorList>
            <person name="Parizzi L.P."/>
            <person name="Grassi M.C."/>
            <person name="Llerena L.A."/>
            <person name="Carazzolle M.F."/>
            <person name="Queiroz V.L."/>
            <person name="Lunardi I."/>
            <person name="Zeidler A.F."/>
            <person name="Teixeira P.J."/>
            <person name="Mieczkowski P."/>
            <person name="Rincones J."/>
            <person name="Pereira G.A."/>
        </authorList>
    </citation>
    <scope>NUCLEOTIDE SEQUENCE [LARGE SCALE GENOMIC DNA]</scope>
    <source>
        <strain evidence="3">ATCC 4875 / DSM 20272 / JCM 6432 / NBRC 12425 / NCIMB 8070</strain>
    </source>
</reference>
<feature type="compositionally biased region" description="Low complexity" evidence="1">
    <location>
        <begin position="193"/>
        <end position="205"/>
    </location>
</feature>
<dbReference type="Proteomes" id="UP000000214">
    <property type="component" value="Chromosome"/>
</dbReference>
<accession>K7RYI4</accession>
<dbReference type="EMBL" id="CP003493">
    <property type="protein sequence ID" value="AFV90068.1"/>
    <property type="molecule type" value="Genomic_DNA"/>
</dbReference>
<evidence type="ECO:0000313" key="2">
    <source>
        <dbReference type="EMBL" id="AFV90068.1"/>
    </source>
</evidence>
<feature type="region of interest" description="Disordered" evidence="1">
    <location>
        <begin position="193"/>
        <end position="225"/>
    </location>
</feature>
<gene>
    <name evidence="2" type="ordered locus">PACID_22850</name>
</gene>
<dbReference type="KEGG" id="pbo:PACID_22850"/>
<proteinExistence type="predicted"/>
<protein>
    <submittedName>
        <fullName evidence="2">Uncharacterized protein</fullName>
    </submittedName>
</protein>
<name>K7RYI4_ACIA4</name>
<sequence>MKMIDADWLTPYGAWSPLRALFENSFLALWILHPETSEERVKNGLAMVLDEHRQHGIRLGIYHRLHESASPSTEELADMEKTKELHARIVADFNKLGAPYGLSIQSTGASVTAQIQQSRVFSDEGKGVAELVWRMASSLQHGDTAALYTTSKTTPTEASQTVTVQFDPDSFLSAYHFTLDLFSRAIGEMVMRSTTESPATPPSATKKVKRPRKKQTQDGTGRTTR</sequence>